<keyword evidence="3" id="KW-1185">Reference proteome</keyword>
<gene>
    <name evidence="2" type="ORF">GDO81_021108</name>
</gene>
<proteinExistence type="predicted"/>
<name>A0AAV6YWE4_ENGPU</name>
<sequence length="81" mass="9390">MYQPRCNSLSVSARISRHDTVRLSYIVLVEVCLVVLDVLCPYIWYSYIFRLYVMYSSSSHTPYVCHSSCTARVQLVYAISL</sequence>
<dbReference type="Proteomes" id="UP000824782">
    <property type="component" value="Unassembled WGS sequence"/>
</dbReference>
<feature type="transmembrane region" description="Helical" evidence="1">
    <location>
        <begin position="23"/>
        <end position="45"/>
    </location>
</feature>
<keyword evidence="1" id="KW-1133">Transmembrane helix</keyword>
<evidence type="ECO:0000313" key="3">
    <source>
        <dbReference type="Proteomes" id="UP000824782"/>
    </source>
</evidence>
<keyword evidence="1" id="KW-0812">Transmembrane</keyword>
<reference evidence="2" key="1">
    <citation type="thesis" date="2020" institute="ProQuest LLC" country="789 East Eisenhower Parkway, Ann Arbor, MI, USA">
        <title>Comparative Genomics and Chromosome Evolution.</title>
        <authorList>
            <person name="Mudd A.B."/>
        </authorList>
    </citation>
    <scope>NUCLEOTIDE SEQUENCE</scope>
    <source>
        <strain evidence="2">237g6f4</strain>
        <tissue evidence="2">Blood</tissue>
    </source>
</reference>
<accession>A0AAV6YWE4</accession>
<comment type="caution">
    <text evidence="2">The sequence shown here is derived from an EMBL/GenBank/DDBJ whole genome shotgun (WGS) entry which is preliminary data.</text>
</comment>
<evidence type="ECO:0000313" key="2">
    <source>
        <dbReference type="EMBL" id="KAG8539300.1"/>
    </source>
</evidence>
<organism evidence="2 3">
    <name type="scientific">Engystomops pustulosus</name>
    <name type="common">Tungara frog</name>
    <name type="synonym">Physalaemus pustulosus</name>
    <dbReference type="NCBI Taxonomy" id="76066"/>
    <lineage>
        <taxon>Eukaryota</taxon>
        <taxon>Metazoa</taxon>
        <taxon>Chordata</taxon>
        <taxon>Craniata</taxon>
        <taxon>Vertebrata</taxon>
        <taxon>Euteleostomi</taxon>
        <taxon>Amphibia</taxon>
        <taxon>Batrachia</taxon>
        <taxon>Anura</taxon>
        <taxon>Neobatrachia</taxon>
        <taxon>Hyloidea</taxon>
        <taxon>Leptodactylidae</taxon>
        <taxon>Leiuperinae</taxon>
        <taxon>Engystomops</taxon>
    </lineage>
</organism>
<keyword evidence="1" id="KW-0472">Membrane</keyword>
<evidence type="ECO:0000256" key="1">
    <source>
        <dbReference type="SAM" id="Phobius"/>
    </source>
</evidence>
<dbReference type="AlphaFoldDB" id="A0AAV6YWE4"/>
<dbReference type="EMBL" id="WNYA01015278">
    <property type="protein sequence ID" value="KAG8539300.1"/>
    <property type="molecule type" value="Genomic_DNA"/>
</dbReference>
<protein>
    <submittedName>
        <fullName evidence="2">Uncharacterized protein</fullName>
    </submittedName>
</protein>